<name>A0ABT7NQM1_9SPHI</name>
<accession>A0ABT7NQM1</accession>
<reference evidence="2" key="2">
    <citation type="journal article" date="2022" name="Sci. Total Environ.">
        <title>Prevalence, transmission, and molecular epidemiology of tet(X)-positive bacteria among humans, animals, and environmental niches in China: An epidemiological, and genomic-based study.</title>
        <authorList>
            <person name="Dong N."/>
            <person name="Zeng Y."/>
            <person name="Cai C."/>
            <person name="Sun C."/>
            <person name="Lu J."/>
            <person name="Liu C."/>
            <person name="Zhou H."/>
            <person name="Sun Q."/>
            <person name="Shu L."/>
            <person name="Wang H."/>
            <person name="Wang Y."/>
            <person name="Wang S."/>
            <person name="Wu C."/>
            <person name="Chan E.W."/>
            <person name="Chen G."/>
            <person name="Shen Z."/>
            <person name="Chen S."/>
            <person name="Zhang R."/>
        </authorList>
    </citation>
    <scope>NUCLEOTIDE SEQUENCE</scope>
    <source>
        <strain evidence="2">R1692</strain>
    </source>
</reference>
<organism evidence="2 3">
    <name type="scientific">Sphingobacterium hotanense</name>
    <dbReference type="NCBI Taxonomy" id="649196"/>
    <lineage>
        <taxon>Bacteria</taxon>
        <taxon>Pseudomonadati</taxon>
        <taxon>Bacteroidota</taxon>
        <taxon>Sphingobacteriia</taxon>
        <taxon>Sphingobacteriales</taxon>
        <taxon>Sphingobacteriaceae</taxon>
        <taxon>Sphingobacterium</taxon>
    </lineage>
</organism>
<reference evidence="2" key="1">
    <citation type="submission" date="2020-06" db="EMBL/GenBank/DDBJ databases">
        <authorList>
            <person name="Dong N."/>
        </authorList>
    </citation>
    <scope>NUCLEOTIDE SEQUENCE</scope>
    <source>
        <strain evidence="2">R1692</strain>
    </source>
</reference>
<feature type="compositionally biased region" description="Basic residues" evidence="1">
    <location>
        <begin position="122"/>
        <end position="133"/>
    </location>
</feature>
<dbReference type="RefSeq" id="WP_286651900.1">
    <property type="nucleotide sequence ID" value="NZ_JACAGK010000048.1"/>
</dbReference>
<dbReference type="Proteomes" id="UP001170954">
    <property type="component" value="Unassembled WGS sequence"/>
</dbReference>
<keyword evidence="3" id="KW-1185">Reference proteome</keyword>
<evidence type="ECO:0000256" key="1">
    <source>
        <dbReference type="SAM" id="MobiDB-lite"/>
    </source>
</evidence>
<sequence length="208" mass="23901">MARKIPQESIALITHLCDQGLKIHEIVTKTGISRITVARHVARHRRGELTITEQNALSQKKLADDMAKDRLTMSRGEVAEKYGVNQSWVHKLTADHQLASQFKSLRFREHRKDNPAKEVKKPKLKPKPTKKKKDVSVIDQTGMQKGLVKLKKNETVLPNRIHKPKKSIPMYDSKNTVLFVDIDEPKCPDQIRAEWHEAQNKSFKKFAS</sequence>
<feature type="region of interest" description="Disordered" evidence="1">
    <location>
        <begin position="109"/>
        <end position="136"/>
    </location>
</feature>
<gene>
    <name evidence="2" type="ORF">HX018_14720</name>
</gene>
<evidence type="ECO:0000313" key="3">
    <source>
        <dbReference type="Proteomes" id="UP001170954"/>
    </source>
</evidence>
<evidence type="ECO:0000313" key="2">
    <source>
        <dbReference type="EMBL" id="MDM1049491.1"/>
    </source>
</evidence>
<feature type="compositionally biased region" description="Basic and acidic residues" evidence="1">
    <location>
        <begin position="109"/>
        <end position="121"/>
    </location>
</feature>
<protein>
    <submittedName>
        <fullName evidence="2">Uncharacterized protein</fullName>
    </submittedName>
</protein>
<proteinExistence type="predicted"/>
<dbReference type="EMBL" id="JACAGK010000048">
    <property type="protein sequence ID" value="MDM1049491.1"/>
    <property type="molecule type" value="Genomic_DNA"/>
</dbReference>
<comment type="caution">
    <text evidence="2">The sequence shown here is derived from an EMBL/GenBank/DDBJ whole genome shotgun (WGS) entry which is preliminary data.</text>
</comment>